<reference evidence="3 4" key="2">
    <citation type="journal article" date="2016" name="Genome Announc.">
        <title>Complete Genome Sequence of a Strain of Azospirillum thiophilum Isolated from a Sulfide Spring.</title>
        <authorList>
            <person name="Fomenkov A."/>
            <person name="Vincze T."/>
            <person name="Grabovich M."/>
            <person name="Anton B.P."/>
            <person name="Dubinina G."/>
            <person name="Orlova M."/>
            <person name="Belousova E."/>
            <person name="Roberts R.J."/>
        </authorList>
    </citation>
    <scope>NUCLEOTIDE SEQUENCE [LARGE SCALE GENOMIC DNA]</scope>
    <source>
        <strain evidence="3 4">BV-S</strain>
    </source>
</reference>
<sequence>MSCSQPTHPLITHESVSEAVSKIVSKDHAYPSYRRIRAEIGGGSLRDVSRFIHDIRKTAPHLFVIQKGAVSASRDAFAGGPVDVQSCAAAEQMRRAIDGTLTAFIASIDALRQEERLLAAEQHTTALAALQSESAACRSELHALTTEIAEQEQGYEDLAQEHDRIMEDRNQLAVTVAQQNAALTRMSAEIKDWQRQAADAQAAVETVNRLLSEEKAALLRSVLQLDQLRSELTAKRQVEQALDEARRENARLRGRLEVLEPLAATLAASAHREAGGKVKPGKQGSLGLPAMAAPPDS</sequence>
<feature type="region of interest" description="Disordered" evidence="2">
    <location>
        <begin position="270"/>
        <end position="297"/>
    </location>
</feature>
<reference evidence="4" key="1">
    <citation type="submission" date="2015-08" db="EMBL/GenBank/DDBJ databases">
        <title>Complete Genome Sequence of Azospirillum thiophilum BV-S.</title>
        <authorList>
            <person name="Fomenkov A."/>
            <person name="Vincze T."/>
            <person name="Grabovich M."/>
            <person name="Dubinina G."/>
            <person name="Orlova M."/>
            <person name="Belousova E."/>
            <person name="Roberts R.J."/>
        </authorList>
    </citation>
    <scope>NUCLEOTIDE SEQUENCE [LARGE SCALE GENOMIC DNA]</scope>
    <source>
        <strain evidence="4">BV-S</strain>
    </source>
</reference>
<proteinExistence type="predicted"/>
<evidence type="ECO:0000256" key="2">
    <source>
        <dbReference type="SAM" id="MobiDB-lite"/>
    </source>
</evidence>
<evidence type="ECO:0000256" key="1">
    <source>
        <dbReference type="SAM" id="Coils"/>
    </source>
</evidence>
<keyword evidence="4" id="KW-1185">Reference proteome</keyword>
<dbReference type="AlphaFoldDB" id="A0AAC8ZUG6"/>
<protein>
    <submittedName>
        <fullName evidence="3">Uncharacterized protein</fullName>
    </submittedName>
</protein>
<evidence type="ECO:0000313" key="3">
    <source>
        <dbReference type="EMBL" id="ALG72278.1"/>
    </source>
</evidence>
<organism evidence="3 4">
    <name type="scientific">Azospirillum thiophilum</name>
    <dbReference type="NCBI Taxonomy" id="528244"/>
    <lineage>
        <taxon>Bacteria</taxon>
        <taxon>Pseudomonadati</taxon>
        <taxon>Pseudomonadota</taxon>
        <taxon>Alphaproteobacteria</taxon>
        <taxon>Rhodospirillales</taxon>
        <taxon>Azospirillaceae</taxon>
        <taxon>Azospirillum</taxon>
    </lineage>
</organism>
<dbReference type="EMBL" id="CP012402">
    <property type="protein sequence ID" value="ALG72278.1"/>
    <property type="molecule type" value="Genomic_DNA"/>
</dbReference>
<dbReference type="RefSeq" id="WP_045582704.1">
    <property type="nucleotide sequence ID" value="NZ_CP012402.1"/>
</dbReference>
<feature type="coiled-coil region" evidence="1">
    <location>
        <begin position="141"/>
        <end position="255"/>
    </location>
</feature>
<dbReference type="KEGG" id="ati:AL072_14115"/>
<accession>A0AAC8ZUG6</accession>
<evidence type="ECO:0000313" key="4">
    <source>
        <dbReference type="Proteomes" id="UP000069935"/>
    </source>
</evidence>
<keyword evidence="1" id="KW-0175">Coiled coil</keyword>
<gene>
    <name evidence="3" type="ORF">AL072_14115</name>
</gene>
<name>A0AAC8ZUG6_9PROT</name>
<dbReference type="Proteomes" id="UP000069935">
    <property type="component" value="Chromosome 2"/>
</dbReference>